<dbReference type="InterPro" id="IPR016162">
    <property type="entry name" value="Ald_DH_N"/>
</dbReference>
<name>A0A7X2NRZ2_9FIRM</name>
<comment type="similarity">
    <text evidence="1 3">Belongs to the aldehyde dehydrogenase family.</text>
</comment>
<feature type="domain" description="Aldehyde dehydrogenase" evidence="5">
    <location>
        <begin position="4"/>
        <end position="439"/>
    </location>
</feature>
<keyword evidence="2 3" id="KW-0560">Oxidoreductase</keyword>
<comment type="caution">
    <text evidence="6">The sequence shown here is derived from an EMBL/GenBank/DDBJ whole genome shotgun (WGS) entry which is preliminary data.</text>
</comment>
<feature type="active site" evidence="4">
    <location>
        <position position="251"/>
    </location>
</feature>
<dbReference type="InterPro" id="IPR016161">
    <property type="entry name" value="Ald_DH/histidinol_DH"/>
</dbReference>
<evidence type="ECO:0000313" key="7">
    <source>
        <dbReference type="Proteomes" id="UP000461880"/>
    </source>
</evidence>
<dbReference type="Proteomes" id="UP000461880">
    <property type="component" value="Unassembled WGS sequence"/>
</dbReference>
<protein>
    <recommendedName>
        <fullName evidence="3">Aldehyde dehydrogenase</fullName>
    </recommendedName>
</protein>
<dbReference type="InterPro" id="IPR015590">
    <property type="entry name" value="Aldehyde_DH_dom"/>
</dbReference>
<dbReference type="PANTHER" id="PTHR43570:SF16">
    <property type="entry name" value="ALDEHYDE DEHYDROGENASE TYPE III, ISOFORM Q"/>
    <property type="match status" value="1"/>
</dbReference>
<feature type="active site" evidence="4">
    <location>
        <position position="215"/>
    </location>
</feature>
<dbReference type="PROSITE" id="PS00070">
    <property type="entry name" value="ALDEHYDE_DEHYDR_CYS"/>
    <property type="match status" value="1"/>
</dbReference>
<dbReference type="SUPFAM" id="SSF53720">
    <property type="entry name" value="ALDH-like"/>
    <property type="match status" value="1"/>
</dbReference>
<dbReference type="PANTHER" id="PTHR43570">
    <property type="entry name" value="ALDEHYDE DEHYDROGENASE"/>
    <property type="match status" value="1"/>
</dbReference>
<dbReference type="EMBL" id="VUMN01000005">
    <property type="protein sequence ID" value="MSS57998.1"/>
    <property type="molecule type" value="Genomic_DNA"/>
</dbReference>
<dbReference type="GO" id="GO:0005737">
    <property type="term" value="C:cytoplasm"/>
    <property type="evidence" value="ECO:0007669"/>
    <property type="project" value="TreeGrafter"/>
</dbReference>
<dbReference type="InterPro" id="IPR012394">
    <property type="entry name" value="Aldehyde_DH_NAD(P)"/>
</dbReference>
<dbReference type="GO" id="GO:0004029">
    <property type="term" value="F:aldehyde dehydrogenase (NAD+) activity"/>
    <property type="evidence" value="ECO:0007669"/>
    <property type="project" value="TreeGrafter"/>
</dbReference>
<evidence type="ECO:0000256" key="1">
    <source>
        <dbReference type="ARBA" id="ARBA00009986"/>
    </source>
</evidence>
<gene>
    <name evidence="6" type="ORF">FYJ51_03675</name>
</gene>
<dbReference type="InterPro" id="IPR016163">
    <property type="entry name" value="Ald_DH_C"/>
</dbReference>
<accession>A0A7X2NRZ2</accession>
<dbReference type="InterPro" id="IPR016160">
    <property type="entry name" value="Ald_DH_CS_CYS"/>
</dbReference>
<evidence type="ECO:0000259" key="5">
    <source>
        <dbReference type="Pfam" id="PF00171"/>
    </source>
</evidence>
<dbReference type="Gene3D" id="3.40.605.10">
    <property type="entry name" value="Aldehyde Dehydrogenase, Chain A, domain 1"/>
    <property type="match status" value="1"/>
</dbReference>
<dbReference type="Pfam" id="PF00171">
    <property type="entry name" value="Aldedh"/>
    <property type="match status" value="1"/>
</dbReference>
<dbReference type="AlphaFoldDB" id="A0A7X2NRZ2"/>
<sequence>MEWTKERIHEITEAQHKFFRTGETLDVNWRIDKLIKLKIAMQTHQHELELALKEDLGRSDTEAYLCDIGSVILEIDEAIAGLKKWAAPETHFSGVLCFPSMITKVYKMPYGTTLIISPFNFPILLSLGVLTASIAGGNTAVIKASSKSMHCTAAMQKLIRDTFPENYVTVIDGGHEVADWCLEERFDKIFYTGSPKVGKHVLAEAAKNLTPAALELGGENGNWCVIRKDADLKDAARKIAFFKAMNAGQVCININQIAVAEEAAMPFINELIKAFAMQLGENPERNEEFPHLISRRAYDSCAEEAEQYRDRILWGGKGDPNTLRYAPTIIYPVKAEEPIVNHELFNPLLPIVPFPDDEIDQMLDTIASREHGLSLYVFTKDMKWAKKVMQTQQYGGGCINEVCLHLMVKGVPFNGTGHSGMGAYHGEWGFREFTHPSTVLIGSTKFNLPLREHPYSGTEGKLKKAVLKFLER</sequence>
<evidence type="ECO:0000256" key="3">
    <source>
        <dbReference type="PIRNR" id="PIRNR036492"/>
    </source>
</evidence>
<proteinExistence type="inferred from homology"/>
<reference evidence="6 7" key="1">
    <citation type="submission" date="2019-08" db="EMBL/GenBank/DDBJ databases">
        <title>In-depth cultivation of the pig gut microbiome towards novel bacterial diversity and tailored functional studies.</title>
        <authorList>
            <person name="Wylensek D."/>
            <person name="Hitch T.C.A."/>
            <person name="Clavel T."/>
        </authorList>
    </citation>
    <scope>NUCLEOTIDE SEQUENCE [LARGE SCALE GENOMIC DNA]</scope>
    <source>
        <strain evidence="6 7">Oil+RF-744-GAM-WT-6</strain>
    </source>
</reference>
<evidence type="ECO:0000256" key="2">
    <source>
        <dbReference type="ARBA" id="ARBA00023002"/>
    </source>
</evidence>
<dbReference type="GO" id="GO:0006081">
    <property type="term" value="P:aldehyde metabolic process"/>
    <property type="evidence" value="ECO:0007669"/>
    <property type="project" value="InterPro"/>
</dbReference>
<evidence type="ECO:0000256" key="4">
    <source>
        <dbReference type="PIRSR" id="PIRSR036492-1"/>
    </source>
</evidence>
<dbReference type="PIRSF" id="PIRSF036492">
    <property type="entry name" value="ALDH"/>
    <property type="match status" value="1"/>
</dbReference>
<keyword evidence="7" id="KW-1185">Reference proteome</keyword>
<dbReference type="Gene3D" id="3.40.309.10">
    <property type="entry name" value="Aldehyde Dehydrogenase, Chain A, domain 2"/>
    <property type="match status" value="1"/>
</dbReference>
<evidence type="ECO:0000313" key="6">
    <source>
        <dbReference type="EMBL" id="MSS57998.1"/>
    </source>
</evidence>
<organism evidence="6 7">
    <name type="scientific">Stecheria intestinalis</name>
    <dbReference type="NCBI Taxonomy" id="2606630"/>
    <lineage>
        <taxon>Bacteria</taxon>
        <taxon>Bacillati</taxon>
        <taxon>Bacillota</taxon>
        <taxon>Erysipelotrichia</taxon>
        <taxon>Erysipelotrichales</taxon>
        <taxon>Erysipelotrichaceae</taxon>
        <taxon>Stecheria</taxon>
    </lineage>
</organism>